<gene>
    <name evidence="15" type="primary">uppP</name>
    <name evidence="16" type="ORF">GWP43_12505</name>
</gene>
<dbReference type="EC" id="3.6.1.27" evidence="3 15"/>
<evidence type="ECO:0000256" key="6">
    <source>
        <dbReference type="ARBA" id="ARBA00022692"/>
    </source>
</evidence>
<dbReference type="KEGG" id="trz:GWP43_12505"/>
<comment type="catalytic activity">
    <reaction evidence="14 15">
        <text>di-trans,octa-cis-undecaprenyl diphosphate + H2O = di-trans,octa-cis-undecaprenyl phosphate + phosphate + H(+)</text>
        <dbReference type="Rhea" id="RHEA:28094"/>
        <dbReference type="ChEBI" id="CHEBI:15377"/>
        <dbReference type="ChEBI" id="CHEBI:15378"/>
        <dbReference type="ChEBI" id="CHEBI:43474"/>
        <dbReference type="ChEBI" id="CHEBI:58405"/>
        <dbReference type="ChEBI" id="CHEBI:60392"/>
        <dbReference type="EC" id="3.6.1.27"/>
    </reaction>
</comment>
<evidence type="ECO:0000256" key="3">
    <source>
        <dbReference type="ARBA" id="ARBA00012374"/>
    </source>
</evidence>
<keyword evidence="11 15" id="KW-0961">Cell wall biogenesis/degradation</keyword>
<feature type="transmembrane region" description="Helical" evidence="15">
    <location>
        <begin position="40"/>
        <end position="60"/>
    </location>
</feature>
<dbReference type="GO" id="GO:0005886">
    <property type="term" value="C:plasma membrane"/>
    <property type="evidence" value="ECO:0007669"/>
    <property type="project" value="UniProtKB-SubCell"/>
</dbReference>
<keyword evidence="8 15" id="KW-1133">Transmembrane helix</keyword>
<evidence type="ECO:0000256" key="7">
    <source>
        <dbReference type="ARBA" id="ARBA00022801"/>
    </source>
</evidence>
<keyword evidence="10 15" id="KW-0046">Antibiotic resistance</keyword>
<comment type="similarity">
    <text evidence="2 15">Belongs to the UppP family.</text>
</comment>
<evidence type="ECO:0000256" key="2">
    <source>
        <dbReference type="ARBA" id="ARBA00010621"/>
    </source>
</evidence>
<evidence type="ECO:0000256" key="5">
    <source>
        <dbReference type="ARBA" id="ARBA00022475"/>
    </source>
</evidence>
<evidence type="ECO:0000256" key="4">
    <source>
        <dbReference type="ARBA" id="ARBA00021581"/>
    </source>
</evidence>
<feature type="transmembrane region" description="Helical" evidence="15">
    <location>
        <begin position="184"/>
        <end position="202"/>
    </location>
</feature>
<keyword evidence="6 15" id="KW-0812">Transmembrane</keyword>
<dbReference type="Proteomes" id="UP000464374">
    <property type="component" value="Chromosome"/>
</dbReference>
<evidence type="ECO:0000256" key="10">
    <source>
        <dbReference type="ARBA" id="ARBA00023251"/>
    </source>
</evidence>
<feature type="transmembrane region" description="Helical" evidence="15">
    <location>
        <begin position="86"/>
        <end position="106"/>
    </location>
</feature>
<evidence type="ECO:0000256" key="13">
    <source>
        <dbReference type="ARBA" id="ARBA00032932"/>
    </source>
</evidence>
<dbReference type="GO" id="GO:0009252">
    <property type="term" value="P:peptidoglycan biosynthetic process"/>
    <property type="evidence" value="ECO:0007669"/>
    <property type="project" value="UniProtKB-KW"/>
</dbReference>
<dbReference type="HAMAP" id="MF_01006">
    <property type="entry name" value="Undec_diphosphatase"/>
    <property type="match status" value="1"/>
</dbReference>
<keyword evidence="5 15" id="KW-1003">Cell membrane</keyword>
<evidence type="ECO:0000256" key="1">
    <source>
        <dbReference type="ARBA" id="ARBA00004651"/>
    </source>
</evidence>
<dbReference type="Pfam" id="PF02673">
    <property type="entry name" value="BacA"/>
    <property type="match status" value="1"/>
</dbReference>
<dbReference type="RefSeq" id="WP_162664418.1">
    <property type="nucleotide sequence ID" value="NZ_CP048020.1"/>
</dbReference>
<dbReference type="GO" id="GO:0008360">
    <property type="term" value="P:regulation of cell shape"/>
    <property type="evidence" value="ECO:0007669"/>
    <property type="project" value="UniProtKB-KW"/>
</dbReference>
<feature type="transmembrane region" description="Helical" evidence="15">
    <location>
        <begin position="214"/>
        <end position="237"/>
    </location>
</feature>
<keyword evidence="7 15" id="KW-0378">Hydrolase</keyword>
<evidence type="ECO:0000256" key="8">
    <source>
        <dbReference type="ARBA" id="ARBA00022989"/>
    </source>
</evidence>
<evidence type="ECO:0000256" key="9">
    <source>
        <dbReference type="ARBA" id="ARBA00023136"/>
    </source>
</evidence>
<evidence type="ECO:0000256" key="14">
    <source>
        <dbReference type="ARBA" id="ARBA00047594"/>
    </source>
</evidence>
<dbReference type="PANTHER" id="PTHR30622:SF2">
    <property type="entry name" value="UNDECAPRENYL-DIPHOSPHATASE"/>
    <property type="match status" value="1"/>
</dbReference>
<protein>
    <recommendedName>
        <fullName evidence="4 15">Undecaprenyl-diphosphatase</fullName>
        <ecNumber evidence="3 15">3.6.1.27</ecNumber>
    </recommendedName>
    <alternativeName>
        <fullName evidence="13 15">Bacitracin resistance protein</fullName>
    </alternativeName>
    <alternativeName>
        <fullName evidence="12 15">Undecaprenyl pyrophosphate phosphatase</fullName>
    </alternativeName>
</protein>
<reference evidence="16 17" key="1">
    <citation type="submission" date="2020-01" db="EMBL/GenBank/DDBJ databases">
        <title>Complete genome sequence of a human oral phylogroup 1 Treponema sp. strain ATCC 700766, originally isolated from periodontitis dental plaque.</title>
        <authorList>
            <person name="Chan Y."/>
            <person name="Huo Y.-B."/>
            <person name="Yu X.-L."/>
            <person name="Zeng H."/>
            <person name="Leung W.-K."/>
            <person name="Watt R.M."/>
        </authorList>
    </citation>
    <scope>NUCLEOTIDE SEQUENCE [LARGE SCALE GENOMIC DNA]</scope>
    <source>
        <strain evidence="16 17">OMZ 804</strain>
    </source>
</reference>
<dbReference type="InterPro" id="IPR003824">
    <property type="entry name" value="UppP"/>
</dbReference>
<dbReference type="GO" id="GO:0071555">
    <property type="term" value="P:cell wall organization"/>
    <property type="evidence" value="ECO:0007669"/>
    <property type="project" value="UniProtKB-KW"/>
</dbReference>
<organism evidence="16 17">
    <name type="scientific">Treponema vincentii</name>
    <dbReference type="NCBI Taxonomy" id="69710"/>
    <lineage>
        <taxon>Bacteria</taxon>
        <taxon>Pseudomonadati</taxon>
        <taxon>Spirochaetota</taxon>
        <taxon>Spirochaetia</taxon>
        <taxon>Spirochaetales</taxon>
        <taxon>Treponemataceae</taxon>
        <taxon>Treponema</taxon>
    </lineage>
</organism>
<keyword evidence="15" id="KW-0573">Peptidoglycan synthesis</keyword>
<comment type="function">
    <text evidence="15">Catalyzes the dephosphorylation of undecaprenyl diphosphate (UPP). Confers resistance to bacitracin.</text>
</comment>
<proteinExistence type="inferred from homology"/>
<feature type="transmembrane region" description="Helical" evidence="15">
    <location>
        <begin position="249"/>
        <end position="267"/>
    </location>
</feature>
<evidence type="ECO:0000256" key="15">
    <source>
        <dbReference type="HAMAP-Rule" id="MF_01006"/>
    </source>
</evidence>
<keyword evidence="15" id="KW-0133">Cell shape</keyword>
<feature type="transmembrane region" description="Helical" evidence="15">
    <location>
        <begin position="112"/>
        <end position="133"/>
    </location>
</feature>
<evidence type="ECO:0000313" key="16">
    <source>
        <dbReference type="EMBL" id="QHX44132.1"/>
    </source>
</evidence>
<comment type="subcellular location">
    <subcellularLocation>
        <location evidence="1 15">Cell membrane</location>
        <topology evidence="1 15">Multi-pass membrane protein</topology>
    </subcellularLocation>
</comment>
<keyword evidence="9 15" id="KW-0472">Membrane</keyword>
<dbReference type="GO" id="GO:0046677">
    <property type="term" value="P:response to antibiotic"/>
    <property type="evidence" value="ECO:0007669"/>
    <property type="project" value="UniProtKB-UniRule"/>
</dbReference>
<evidence type="ECO:0000256" key="12">
    <source>
        <dbReference type="ARBA" id="ARBA00032707"/>
    </source>
</evidence>
<dbReference type="PANTHER" id="PTHR30622">
    <property type="entry name" value="UNDECAPRENYL-DIPHOSPHATASE"/>
    <property type="match status" value="1"/>
</dbReference>
<accession>A0A6P1Y5D5</accession>
<evidence type="ECO:0000313" key="17">
    <source>
        <dbReference type="Proteomes" id="UP000464374"/>
    </source>
</evidence>
<comment type="miscellaneous">
    <text evidence="15">Bacitracin is thought to be involved in the inhibition of peptidoglycan synthesis by sequestering undecaprenyl diphosphate, thereby reducing the pool of lipid carrier available.</text>
</comment>
<dbReference type="GO" id="GO:0050380">
    <property type="term" value="F:undecaprenyl-diphosphatase activity"/>
    <property type="evidence" value="ECO:0007669"/>
    <property type="project" value="UniProtKB-UniRule"/>
</dbReference>
<sequence length="269" mass="28361">MTIIQAIFLGAVQGVAEFLPISSSGHLAVAEYFLGHTDVPIIFDILLHIATLGAVCIVFYKQIWRLLTVLGRFIIRKNTIEDSADLKLIGALLISTVVTGVIGIVLKDIVQAKNMLFIAVCFIITGIVLLLSAKLQPKKNVAVPSVLQAVIIGAAQGIGVLPGISRSGSTIAAALLTGVNREKAGEYSFLLSIPAILAAFIFELKSADTISGSIGIAALIAGMLTSFIVGFFSLTFLLKLIKGGKLGLFTYYLIPAGIILFAAVGILHL</sequence>
<evidence type="ECO:0000256" key="11">
    <source>
        <dbReference type="ARBA" id="ARBA00023316"/>
    </source>
</evidence>
<dbReference type="EMBL" id="CP048020">
    <property type="protein sequence ID" value="QHX44132.1"/>
    <property type="molecule type" value="Genomic_DNA"/>
</dbReference>
<name>A0A6P1Y5D5_9SPIR</name>
<dbReference type="AlphaFoldDB" id="A0A6P1Y5D5"/>